<dbReference type="SUPFAM" id="SSF52540">
    <property type="entry name" value="P-loop containing nucleoside triphosphate hydrolases"/>
    <property type="match status" value="1"/>
</dbReference>
<dbReference type="PATRIC" id="fig|37919.13.peg.2057"/>
<keyword evidence="1" id="KW-1133">Transmembrane helix</keyword>
<dbReference type="Gene3D" id="3.40.50.300">
    <property type="entry name" value="P-loop containing nucleotide triphosphate hydrolases"/>
    <property type="match status" value="1"/>
</dbReference>
<dbReference type="AlphaFoldDB" id="A0A1B1K2C3"/>
<gene>
    <name evidence="2" type="ORF">R1CP_10005</name>
</gene>
<dbReference type="InterPro" id="IPR027417">
    <property type="entry name" value="P-loop_NTPase"/>
</dbReference>
<dbReference type="PANTHER" id="PTHR32309:SF31">
    <property type="entry name" value="CAPSULAR EXOPOLYSACCHARIDE FAMILY"/>
    <property type="match status" value="1"/>
</dbReference>
<accession>A0A1B1K2C3</accession>
<evidence type="ECO:0008006" key="4">
    <source>
        <dbReference type="Google" id="ProtNLM"/>
    </source>
</evidence>
<proteinExistence type="predicted"/>
<dbReference type="RefSeq" id="WP_065490034.1">
    <property type="nucleotide sequence ID" value="NZ_CP009111.1"/>
</dbReference>
<sequence>MDALRIHIEHIWRHKWVVATIAALAVLGALYTSFGAGMAYTGKSVLTIDSQARLPEQDVALARGYADTLNYLPYQERLRAAAGIPEDVTVNAGTAASGPMVIVEATSGDSAVAEASAAGMAEAFRDDFNANWRAGRDRAIEDLEVERNEDLTALGSLPPEGPETALRTASANGIQDRISQLQADTTGQLQVLQSSAGVVGTAPSPARNLVLALFGGLVLGSVAALALAGLENRLTNRDEIREQLGVDTLVEIPPGGSASANQLREQRFKQLANVVGLADLPRPATIAVTAPRETEGTAQVAEAIAEYRAVQGERTLLVRADLRGSGTDGEPAGVGDFLRSTRSISVEEILQAGPSSHMRVMGPGVREIDSYSLFTRSRVAGLIALGRRAADLTVVETPPIVDAAEPQVVCAAVDRIVLVIDKTTAHSADAKEACRLLAQADATLLGAIIIDPHTNPDMPKTSRLSFLVTIKAFIKDKVSGVFSHFGKSRNESGSDHDNSVVEKQILRRTAVPPEPAPVDVVDGLHLSSEVLSDALTPSSNGHHRP</sequence>
<feature type="transmembrane region" description="Helical" evidence="1">
    <location>
        <begin position="16"/>
        <end position="40"/>
    </location>
</feature>
<evidence type="ECO:0000313" key="2">
    <source>
        <dbReference type="EMBL" id="ANS26717.1"/>
    </source>
</evidence>
<dbReference type="InterPro" id="IPR050445">
    <property type="entry name" value="Bact_polysacc_biosynth/exp"/>
</dbReference>
<dbReference type="PANTHER" id="PTHR32309">
    <property type="entry name" value="TYROSINE-PROTEIN KINASE"/>
    <property type="match status" value="1"/>
</dbReference>
<dbReference type="EMBL" id="CP009111">
    <property type="protein sequence ID" value="ANS26717.1"/>
    <property type="molecule type" value="Genomic_DNA"/>
</dbReference>
<protein>
    <recommendedName>
        <fullName evidence="4">Chain length determinant protein</fullName>
    </recommendedName>
</protein>
<reference evidence="2 3" key="1">
    <citation type="submission" date="2014-07" db="EMBL/GenBank/DDBJ databases">
        <authorList>
            <person name="Zhang J.E."/>
            <person name="Yang H."/>
            <person name="Guo J."/>
            <person name="Deng Z."/>
            <person name="Luo H."/>
            <person name="Luo M."/>
            <person name="Zhao B."/>
        </authorList>
    </citation>
    <scope>NUCLEOTIDE SEQUENCE [LARGE SCALE GENOMIC DNA]</scope>
    <source>
        <strain evidence="2 3">1CP</strain>
    </source>
</reference>
<keyword evidence="1" id="KW-0812">Transmembrane</keyword>
<evidence type="ECO:0000256" key="1">
    <source>
        <dbReference type="SAM" id="Phobius"/>
    </source>
</evidence>
<organism evidence="2 3">
    <name type="scientific">Rhodococcus opacus</name>
    <name type="common">Nocardia opaca</name>
    <dbReference type="NCBI Taxonomy" id="37919"/>
    <lineage>
        <taxon>Bacteria</taxon>
        <taxon>Bacillati</taxon>
        <taxon>Actinomycetota</taxon>
        <taxon>Actinomycetes</taxon>
        <taxon>Mycobacteriales</taxon>
        <taxon>Nocardiaceae</taxon>
        <taxon>Rhodococcus</taxon>
    </lineage>
</organism>
<evidence type="ECO:0000313" key="3">
    <source>
        <dbReference type="Proteomes" id="UP000186108"/>
    </source>
</evidence>
<keyword evidence="1" id="KW-0472">Membrane</keyword>
<dbReference type="Proteomes" id="UP000186108">
    <property type="component" value="Chromosome"/>
</dbReference>
<name>A0A1B1K2C3_RHOOP</name>